<protein>
    <submittedName>
        <fullName evidence="1">Uncharacterized protein</fullName>
    </submittedName>
</protein>
<accession>A0ABR0A6Y7</accession>
<keyword evidence="2" id="KW-1185">Reference proteome</keyword>
<name>A0ABR0A6Y7_9CRUS</name>
<evidence type="ECO:0000313" key="2">
    <source>
        <dbReference type="Proteomes" id="UP001234178"/>
    </source>
</evidence>
<sequence length="177" mass="20070">MFDRYLDLLINEDQAPSRDRALTRPASSVFRRSLLFRKSGVPAGISKNHQSVDSLAVTREESRSVSKSQSAERVRDDDRSFVALFSNTQYFMIFIIIISFCTTENEAGHDSFPFVKLSIDCFPAKNEKTANVTIDPARVYRRSPSGLPCFLPIQIQWSTLLALAFWPRALLEASLLF</sequence>
<gene>
    <name evidence="1" type="ORF">OUZ56_002855</name>
</gene>
<dbReference type="EMBL" id="JAOYFB010000036">
    <property type="protein sequence ID" value="KAK4020913.1"/>
    <property type="molecule type" value="Genomic_DNA"/>
</dbReference>
<dbReference type="Proteomes" id="UP001234178">
    <property type="component" value="Unassembled WGS sequence"/>
</dbReference>
<organism evidence="1 2">
    <name type="scientific">Daphnia magna</name>
    <dbReference type="NCBI Taxonomy" id="35525"/>
    <lineage>
        <taxon>Eukaryota</taxon>
        <taxon>Metazoa</taxon>
        <taxon>Ecdysozoa</taxon>
        <taxon>Arthropoda</taxon>
        <taxon>Crustacea</taxon>
        <taxon>Branchiopoda</taxon>
        <taxon>Diplostraca</taxon>
        <taxon>Cladocera</taxon>
        <taxon>Anomopoda</taxon>
        <taxon>Daphniidae</taxon>
        <taxon>Daphnia</taxon>
    </lineage>
</organism>
<evidence type="ECO:0000313" key="1">
    <source>
        <dbReference type="EMBL" id="KAK4020913.1"/>
    </source>
</evidence>
<comment type="caution">
    <text evidence="1">The sequence shown here is derived from an EMBL/GenBank/DDBJ whole genome shotgun (WGS) entry which is preliminary data.</text>
</comment>
<proteinExistence type="predicted"/>
<reference evidence="1 2" key="1">
    <citation type="journal article" date="2023" name="Nucleic Acids Res.">
        <title>The hologenome of Daphnia magna reveals possible DNA methylation and microbiome-mediated evolution of the host genome.</title>
        <authorList>
            <person name="Chaturvedi A."/>
            <person name="Li X."/>
            <person name="Dhandapani V."/>
            <person name="Marshall H."/>
            <person name="Kissane S."/>
            <person name="Cuenca-Cambronero M."/>
            <person name="Asole G."/>
            <person name="Calvet F."/>
            <person name="Ruiz-Romero M."/>
            <person name="Marangio P."/>
            <person name="Guigo R."/>
            <person name="Rago D."/>
            <person name="Mirbahai L."/>
            <person name="Eastwood N."/>
            <person name="Colbourne J.K."/>
            <person name="Zhou J."/>
            <person name="Mallon E."/>
            <person name="Orsini L."/>
        </authorList>
    </citation>
    <scope>NUCLEOTIDE SEQUENCE [LARGE SCALE GENOMIC DNA]</scope>
    <source>
        <strain evidence="1">LRV0_1</strain>
    </source>
</reference>